<dbReference type="PROSITE" id="PS50995">
    <property type="entry name" value="HTH_MARR_2"/>
    <property type="match status" value="1"/>
</dbReference>
<evidence type="ECO:0000256" key="1">
    <source>
        <dbReference type="ARBA" id="ARBA00023015"/>
    </source>
</evidence>
<keyword evidence="2" id="KW-0238">DNA-binding</keyword>
<dbReference type="AlphaFoldDB" id="A0A7W2AJ12"/>
<dbReference type="SMART" id="SM00347">
    <property type="entry name" value="HTH_MARR"/>
    <property type="match status" value="1"/>
</dbReference>
<dbReference type="InterPro" id="IPR023187">
    <property type="entry name" value="Tscrpt_reg_MarR-type_CS"/>
</dbReference>
<evidence type="ECO:0000313" key="5">
    <source>
        <dbReference type="EMBL" id="MBA4544336.1"/>
    </source>
</evidence>
<dbReference type="GO" id="GO:0003700">
    <property type="term" value="F:DNA-binding transcription factor activity"/>
    <property type="evidence" value="ECO:0007669"/>
    <property type="project" value="InterPro"/>
</dbReference>
<keyword evidence="3" id="KW-0804">Transcription</keyword>
<evidence type="ECO:0000259" key="4">
    <source>
        <dbReference type="PROSITE" id="PS50995"/>
    </source>
</evidence>
<reference evidence="5 6" key="1">
    <citation type="submission" date="2020-07" db="EMBL/GenBank/DDBJ databases">
        <authorList>
            <person name="Feng H."/>
        </authorList>
    </citation>
    <scope>NUCLEOTIDE SEQUENCE [LARGE SCALE GENOMIC DNA]</scope>
    <source>
        <strain evidence="6">s-11</strain>
    </source>
</reference>
<feature type="domain" description="HTH marR-type" evidence="4">
    <location>
        <begin position="6"/>
        <end position="141"/>
    </location>
</feature>
<keyword evidence="6" id="KW-1185">Reference proteome</keyword>
<dbReference type="Proteomes" id="UP000530514">
    <property type="component" value="Unassembled WGS sequence"/>
</dbReference>
<dbReference type="InterPro" id="IPR036388">
    <property type="entry name" value="WH-like_DNA-bd_sf"/>
</dbReference>
<evidence type="ECO:0000256" key="3">
    <source>
        <dbReference type="ARBA" id="ARBA00023163"/>
    </source>
</evidence>
<protein>
    <submittedName>
        <fullName evidence="5">MarR family transcriptional regulator</fullName>
    </submittedName>
</protein>
<dbReference type="PANTHER" id="PTHR42756">
    <property type="entry name" value="TRANSCRIPTIONAL REGULATOR, MARR"/>
    <property type="match status" value="1"/>
</dbReference>
<comment type="caution">
    <text evidence="5">The sequence shown here is derived from an EMBL/GenBank/DDBJ whole genome shotgun (WGS) entry which is preliminary data.</text>
</comment>
<dbReference type="PRINTS" id="PR00598">
    <property type="entry name" value="HTHMARR"/>
</dbReference>
<organism evidence="5 6">
    <name type="scientific">Thermoactinomyces daqus</name>
    <dbReference type="NCBI Taxonomy" id="1329516"/>
    <lineage>
        <taxon>Bacteria</taxon>
        <taxon>Bacillati</taxon>
        <taxon>Bacillota</taxon>
        <taxon>Bacilli</taxon>
        <taxon>Bacillales</taxon>
        <taxon>Thermoactinomycetaceae</taxon>
        <taxon>Thermoactinomyces</taxon>
    </lineage>
</organism>
<dbReference type="EMBL" id="JACEIP010000035">
    <property type="protein sequence ID" value="MBA4544336.1"/>
    <property type="molecule type" value="Genomic_DNA"/>
</dbReference>
<accession>A0A7W2AJ12</accession>
<dbReference type="OrthoDB" id="9799368at2"/>
<dbReference type="Pfam" id="PF12802">
    <property type="entry name" value="MarR_2"/>
    <property type="match status" value="1"/>
</dbReference>
<dbReference type="SUPFAM" id="SSF46785">
    <property type="entry name" value="Winged helix' DNA-binding domain"/>
    <property type="match status" value="1"/>
</dbReference>
<dbReference type="RefSeq" id="WP_033102261.1">
    <property type="nucleotide sequence ID" value="NZ_JACEIP010000035.1"/>
</dbReference>
<evidence type="ECO:0000313" key="6">
    <source>
        <dbReference type="Proteomes" id="UP000530514"/>
    </source>
</evidence>
<evidence type="ECO:0000256" key="2">
    <source>
        <dbReference type="ARBA" id="ARBA00023125"/>
    </source>
</evidence>
<dbReference type="InterPro" id="IPR036390">
    <property type="entry name" value="WH_DNA-bd_sf"/>
</dbReference>
<dbReference type="PROSITE" id="PS01117">
    <property type="entry name" value="HTH_MARR_1"/>
    <property type="match status" value="1"/>
</dbReference>
<dbReference type="GO" id="GO:0003677">
    <property type="term" value="F:DNA binding"/>
    <property type="evidence" value="ECO:0007669"/>
    <property type="project" value="UniProtKB-KW"/>
</dbReference>
<dbReference type="InterPro" id="IPR000835">
    <property type="entry name" value="HTH_MarR-typ"/>
</dbReference>
<dbReference type="Gene3D" id="1.10.10.10">
    <property type="entry name" value="Winged helix-like DNA-binding domain superfamily/Winged helix DNA-binding domain"/>
    <property type="match status" value="1"/>
</dbReference>
<sequence>MDKNQEEQLNQVLVMFYFAYKTFTEKPDEIIKEYGIQRLHHRIMFFVARFPGLSVNELLSLLEISKQALNNPLRQLIKKGLITTKSSDQDRRIKQLILTKEGEKLEKKLSQVQRGQMKKVFTDLGEDYQNAWLKVMTKLSNDRAGYRVWSDKQNDKSK</sequence>
<dbReference type="PANTHER" id="PTHR42756:SF1">
    <property type="entry name" value="TRANSCRIPTIONAL REPRESSOR OF EMRAB OPERON"/>
    <property type="match status" value="1"/>
</dbReference>
<gene>
    <name evidence="5" type="ORF">H1164_15925</name>
</gene>
<name>A0A7W2AJ12_9BACL</name>
<proteinExistence type="predicted"/>
<keyword evidence="1" id="KW-0805">Transcription regulation</keyword>